<dbReference type="EMBL" id="MAEI02000001">
    <property type="protein sequence ID" value="MEO1781104.1"/>
    <property type="molecule type" value="Genomic_DNA"/>
</dbReference>
<evidence type="ECO:0000256" key="1">
    <source>
        <dbReference type="ARBA" id="ARBA00023015"/>
    </source>
</evidence>
<reference evidence="6" key="1">
    <citation type="submission" date="2016-06" db="EMBL/GenBank/DDBJ databases">
        <title>Four novel species of enterococci isolated from chicken manure.</title>
        <authorList>
            <person name="Van Tyne D."/>
        </authorList>
    </citation>
    <scope>NUCLEOTIDE SEQUENCE [LARGE SCALE GENOMIC DNA]</scope>
    <source>
        <strain evidence="6">JM9A</strain>
    </source>
</reference>
<keyword evidence="6" id="KW-1185">Reference proteome</keyword>
<sequence>MHFFQNFGLEPDILYHQLHLTGESFPSHFHRAYEILVVQAGTLALTVEEHTEQLVPGDCGFIFSNQIHSFQAQPDTELAVLILSPELLPDFHQQVQQQVPLTNRLPAAARKRQLPAAMSLFQMKAWAYDLCHHLLTTCEFKPALTTTSGELLPQMLSWLMTHYQEPVTLQQLALQLNYDYKYLSKLFIQKTGMGFNDYLNYLRISQARDLLANTQLAIAEIAHQCGYESLRTFNRNYRKVCGQPPSAQRQS</sequence>
<dbReference type="Gene3D" id="1.10.10.60">
    <property type="entry name" value="Homeodomain-like"/>
    <property type="match status" value="2"/>
</dbReference>
<dbReference type="Pfam" id="PF02311">
    <property type="entry name" value="AraC_binding"/>
    <property type="match status" value="1"/>
</dbReference>
<evidence type="ECO:0000256" key="2">
    <source>
        <dbReference type="ARBA" id="ARBA00023125"/>
    </source>
</evidence>
<accession>A0ABV0EZ74</accession>
<keyword evidence="1" id="KW-0805">Transcription regulation</keyword>
<dbReference type="PROSITE" id="PS00041">
    <property type="entry name" value="HTH_ARAC_FAMILY_1"/>
    <property type="match status" value="1"/>
</dbReference>
<dbReference type="SUPFAM" id="SSF51182">
    <property type="entry name" value="RmlC-like cupins"/>
    <property type="match status" value="1"/>
</dbReference>
<dbReference type="PANTHER" id="PTHR43280:SF2">
    <property type="entry name" value="HTH-TYPE TRANSCRIPTIONAL REGULATOR EXSA"/>
    <property type="match status" value="1"/>
</dbReference>
<evidence type="ECO:0000313" key="5">
    <source>
        <dbReference type="EMBL" id="MEO1781104.1"/>
    </source>
</evidence>
<keyword evidence="2" id="KW-0238">DNA-binding</keyword>
<dbReference type="RefSeq" id="WP_161870715.1">
    <property type="nucleotide sequence ID" value="NZ_MAEI02000001.1"/>
</dbReference>
<dbReference type="Gene3D" id="2.60.120.10">
    <property type="entry name" value="Jelly Rolls"/>
    <property type="match status" value="1"/>
</dbReference>
<evidence type="ECO:0000256" key="3">
    <source>
        <dbReference type="ARBA" id="ARBA00023163"/>
    </source>
</evidence>
<protein>
    <recommendedName>
        <fullName evidence="4">HTH araC/xylS-type domain-containing protein</fullName>
    </recommendedName>
</protein>
<dbReference type="InterPro" id="IPR011051">
    <property type="entry name" value="RmlC_Cupin_sf"/>
</dbReference>
<dbReference type="InterPro" id="IPR018062">
    <property type="entry name" value="HTH_AraC-typ_CS"/>
</dbReference>
<organism evidence="5 6">
    <name type="scientific">Enterococcus diestrammenae</name>
    <dbReference type="NCBI Taxonomy" id="1155073"/>
    <lineage>
        <taxon>Bacteria</taxon>
        <taxon>Bacillati</taxon>
        <taxon>Bacillota</taxon>
        <taxon>Bacilli</taxon>
        <taxon>Lactobacillales</taxon>
        <taxon>Enterococcaceae</taxon>
        <taxon>Enterococcus</taxon>
    </lineage>
</organism>
<feature type="domain" description="HTH araC/xylS-type" evidence="4">
    <location>
        <begin position="153"/>
        <end position="251"/>
    </location>
</feature>
<evidence type="ECO:0000259" key="4">
    <source>
        <dbReference type="PROSITE" id="PS01124"/>
    </source>
</evidence>
<gene>
    <name evidence="5" type="ORF">BAU18_000683</name>
</gene>
<evidence type="ECO:0000313" key="6">
    <source>
        <dbReference type="Proteomes" id="UP001429357"/>
    </source>
</evidence>
<dbReference type="Proteomes" id="UP001429357">
    <property type="component" value="Unassembled WGS sequence"/>
</dbReference>
<dbReference type="InterPro" id="IPR003313">
    <property type="entry name" value="AraC-bd"/>
</dbReference>
<dbReference type="Pfam" id="PF12833">
    <property type="entry name" value="HTH_18"/>
    <property type="match status" value="1"/>
</dbReference>
<dbReference type="PROSITE" id="PS01124">
    <property type="entry name" value="HTH_ARAC_FAMILY_2"/>
    <property type="match status" value="1"/>
</dbReference>
<dbReference type="InterPro" id="IPR018060">
    <property type="entry name" value="HTH_AraC"/>
</dbReference>
<comment type="caution">
    <text evidence="5">The sequence shown here is derived from an EMBL/GenBank/DDBJ whole genome shotgun (WGS) entry which is preliminary data.</text>
</comment>
<dbReference type="InterPro" id="IPR009057">
    <property type="entry name" value="Homeodomain-like_sf"/>
</dbReference>
<dbReference type="InterPro" id="IPR014710">
    <property type="entry name" value="RmlC-like_jellyroll"/>
</dbReference>
<name>A0ABV0EZ74_9ENTE</name>
<dbReference type="SMART" id="SM00342">
    <property type="entry name" value="HTH_ARAC"/>
    <property type="match status" value="1"/>
</dbReference>
<proteinExistence type="predicted"/>
<keyword evidence="3" id="KW-0804">Transcription</keyword>
<dbReference type="SUPFAM" id="SSF46689">
    <property type="entry name" value="Homeodomain-like"/>
    <property type="match status" value="1"/>
</dbReference>
<reference evidence="5 6" key="2">
    <citation type="submission" date="2024-02" db="EMBL/GenBank/DDBJ databases">
        <title>The Genome Sequence of Enterococcus diestrammenae JM9A.</title>
        <authorList>
            <person name="Earl A."/>
            <person name="Manson A."/>
            <person name="Gilmore M."/>
            <person name="Sanders J."/>
            <person name="Shea T."/>
            <person name="Howe W."/>
            <person name="Livny J."/>
            <person name="Cuomo C."/>
            <person name="Neafsey D."/>
            <person name="Birren B."/>
        </authorList>
    </citation>
    <scope>NUCLEOTIDE SEQUENCE [LARGE SCALE GENOMIC DNA]</scope>
    <source>
        <strain evidence="5 6">JM9A</strain>
    </source>
</reference>
<dbReference type="PANTHER" id="PTHR43280">
    <property type="entry name" value="ARAC-FAMILY TRANSCRIPTIONAL REGULATOR"/>
    <property type="match status" value="1"/>
</dbReference>